<feature type="transmembrane region" description="Helical" evidence="1">
    <location>
        <begin position="52"/>
        <end position="71"/>
    </location>
</feature>
<feature type="transmembrane region" description="Helical" evidence="1">
    <location>
        <begin position="116"/>
        <end position="136"/>
    </location>
</feature>
<feature type="transmembrane region" description="Helical" evidence="1">
    <location>
        <begin position="148"/>
        <end position="171"/>
    </location>
</feature>
<dbReference type="InterPro" id="IPR009339">
    <property type="entry name" value="DUF998"/>
</dbReference>
<feature type="transmembrane region" description="Helical" evidence="1">
    <location>
        <begin position="7"/>
        <end position="29"/>
    </location>
</feature>
<reference evidence="2 3" key="2">
    <citation type="journal article" date="2024" name="Int. J. Syst. Evol. Microbiol.">
        <title>Promethearchaeum syntrophicum gen. nov., sp. nov., an anaerobic, obligately syntrophic archaeon, the first isolate of the lineage 'Asgard' archaea, and proposal of the new archaeal phylum Promethearchaeota phyl. nov. and kingdom Promethearchaeati regn. nov.</title>
        <authorList>
            <person name="Imachi H."/>
            <person name="Nobu M.K."/>
            <person name="Kato S."/>
            <person name="Takaki Y."/>
            <person name="Miyazaki M."/>
            <person name="Miyata M."/>
            <person name="Ogawara M."/>
            <person name="Saito Y."/>
            <person name="Sakai S."/>
            <person name="Tahara Y.O."/>
            <person name="Takano Y."/>
            <person name="Tasumi E."/>
            <person name="Uematsu K."/>
            <person name="Yoshimura T."/>
            <person name="Itoh T."/>
            <person name="Ohkuma M."/>
            <person name="Takai K."/>
        </authorList>
    </citation>
    <scope>NUCLEOTIDE SEQUENCE [LARGE SCALE GENOMIC DNA]</scope>
    <source>
        <strain evidence="2 3">MK-D1</strain>
    </source>
</reference>
<feature type="transmembrane region" description="Helical" evidence="1">
    <location>
        <begin position="83"/>
        <end position="104"/>
    </location>
</feature>
<sequence>MNKFQILAICGMLAPIIYTIAWIIGGFILDDYNHIRDDVSSLYAVGAPKQQLFQTLFALGSALLFLFSLGLHKGINNGEGSIVGPIFFMVSAFLGLIVAIFFPLDEGGELTTWKGKMHLILIVISGILVMASMILLGLRTKSIEGWSAFAWFSFISVPITIILMIVSGIYAGGPYMGLVERFMVEYYQLYYFIIALVVFLRN</sequence>
<dbReference type="GeneID" id="41330012"/>
<feature type="transmembrane region" description="Helical" evidence="1">
    <location>
        <begin position="183"/>
        <end position="200"/>
    </location>
</feature>
<gene>
    <name evidence="2" type="ORF">DSAG12_02022</name>
</gene>
<reference evidence="2 3" key="1">
    <citation type="journal article" date="2020" name="Nature">
        <title>Isolation of an archaeon at the prokaryote-eukaryote interface.</title>
        <authorList>
            <person name="Imachi H."/>
            <person name="Nobu M.K."/>
            <person name="Nakahara N."/>
            <person name="Morono Y."/>
            <person name="Ogawara M."/>
            <person name="Takaki Y."/>
            <person name="Takano Y."/>
            <person name="Uematsu K."/>
            <person name="Ikuta T."/>
            <person name="Ito M."/>
            <person name="Matsui Y."/>
            <person name="Miyazaki M."/>
            <person name="Murata K."/>
            <person name="Saito Y."/>
            <person name="Sakai S."/>
            <person name="Song C."/>
            <person name="Tasumi E."/>
            <person name="Yamanaka Y."/>
            <person name="Yamaguchi T."/>
            <person name="Kamagata Y."/>
            <person name="Tamaki H."/>
            <person name="Takai K."/>
        </authorList>
    </citation>
    <scope>NUCLEOTIDE SEQUENCE [LARGE SCALE GENOMIC DNA]</scope>
    <source>
        <strain evidence="2 3">MK-D1</strain>
    </source>
</reference>
<keyword evidence="1" id="KW-1133">Transmembrane helix</keyword>
<proteinExistence type="predicted"/>
<organism evidence="2 3">
    <name type="scientific">Promethearchaeum syntrophicum</name>
    <dbReference type="NCBI Taxonomy" id="2594042"/>
    <lineage>
        <taxon>Archaea</taxon>
        <taxon>Promethearchaeati</taxon>
        <taxon>Promethearchaeota</taxon>
        <taxon>Promethearchaeia</taxon>
        <taxon>Promethearchaeales</taxon>
        <taxon>Promethearchaeaceae</taxon>
        <taxon>Promethearchaeum</taxon>
    </lineage>
</organism>
<dbReference type="Pfam" id="PF06197">
    <property type="entry name" value="DUF998"/>
    <property type="match status" value="1"/>
</dbReference>
<name>A0A5B9DAR2_9ARCH</name>
<keyword evidence="1" id="KW-0472">Membrane</keyword>
<dbReference type="KEGG" id="psyt:DSAG12_02022"/>
<evidence type="ECO:0000313" key="3">
    <source>
        <dbReference type="Proteomes" id="UP000321408"/>
    </source>
</evidence>
<dbReference type="RefSeq" id="WP_147663071.1">
    <property type="nucleotide sequence ID" value="NZ_CP042905.2"/>
</dbReference>
<evidence type="ECO:0000256" key="1">
    <source>
        <dbReference type="SAM" id="Phobius"/>
    </source>
</evidence>
<dbReference type="Proteomes" id="UP000321408">
    <property type="component" value="Chromosome"/>
</dbReference>
<accession>A0A5B9DAR2</accession>
<protein>
    <submittedName>
        <fullName evidence="2">DUF998 domain-containing protein</fullName>
    </submittedName>
</protein>
<keyword evidence="3" id="KW-1185">Reference proteome</keyword>
<dbReference type="AlphaFoldDB" id="A0A5B9DAR2"/>
<keyword evidence="1" id="KW-0812">Transmembrane</keyword>
<dbReference type="EMBL" id="CP042905">
    <property type="protein sequence ID" value="QEE16192.1"/>
    <property type="molecule type" value="Genomic_DNA"/>
</dbReference>
<evidence type="ECO:0000313" key="2">
    <source>
        <dbReference type="EMBL" id="QEE16192.1"/>
    </source>
</evidence>